<keyword evidence="3" id="KW-0274">FAD</keyword>
<dbReference type="InterPro" id="IPR016169">
    <property type="entry name" value="FAD-bd_PCMH_sub2"/>
</dbReference>
<comment type="similarity">
    <text evidence="1">Belongs to the oxygen-dependent FAD-linked oxidoreductase family.</text>
</comment>
<dbReference type="InterPro" id="IPR050416">
    <property type="entry name" value="FAD-linked_Oxidoreductase"/>
</dbReference>
<keyword evidence="8" id="KW-1185">Reference proteome</keyword>
<evidence type="ECO:0000256" key="5">
    <source>
        <dbReference type="SAM" id="SignalP"/>
    </source>
</evidence>
<keyword evidence="4" id="KW-0560">Oxidoreductase</keyword>
<accession>A0A3N2Q206</accession>
<sequence>MRAAFMFLSAGIWLVSTVAAVPTGTSPVRDQPLNDFLSSVGVDRSSLPSNVRTLNTCVLACTILSAAYRDALVTPRSNATRYEQEAEAFWSASAHKEPTCLFTPRSIGALRTAVLTARFSRCQFAVRSGGHSPFPGFAGIDDGLLISMSGFTDIRYHQGTQVLRSGMGNRWGDIYAHLAPLGRIVVGGRLNDVGLGLATGGGLSHLSSAHGWVSQNVISYEVMLADGRHVKASATENPDLYHAVKAANNNFGIVTHINQRTYPMGKVWGGTVVYSGAYAEDFMAAMADYQQVGQLDTKSGILPYLAVTNDTILSTFVYFDDVVRPAAFAPFYEIPSIFDGTQVYDSFYDFANGDRDAYVGLVSVLSEFVARVQSVTSGTLALMAQPISQSMVDESLARGSDPMAVTAQAQLWAAINIGWSQESDDATVNEILVDCLAAVDAYAVAQGVFDSFRFINDASPHQQPLQSFGTQSYNSLRSASQRYDSSGLFQKLVPGGFKLS</sequence>
<dbReference type="RefSeq" id="XP_028468596.1">
    <property type="nucleotide sequence ID" value="XM_028609683.1"/>
</dbReference>
<dbReference type="InterPro" id="IPR016166">
    <property type="entry name" value="FAD-bd_PCMH"/>
</dbReference>
<organism evidence="7 8">
    <name type="scientific">Sodiomyces alkalinus (strain CBS 110278 / VKM F-3762 / F11)</name>
    <name type="common">Alkaliphilic filamentous fungus</name>
    <dbReference type="NCBI Taxonomy" id="1314773"/>
    <lineage>
        <taxon>Eukaryota</taxon>
        <taxon>Fungi</taxon>
        <taxon>Dikarya</taxon>
        <taxon>Ascomycota</taxon>
        <taxon>Pezizomycotina</taxon>
        <taxon>Sordariomycetes</taxon>
        <taxon>Hypocreomycetidae</taxon>
        <taxon>Glomerellales</taxon>
        <taxon>Plectosphaerellaceae</taxon>
        <taxon>Sodiomyces</taxon>
    </lineage>
</organism>
<dbReference type="AlphaFoldDB" id="A0A3N2Q206"/>
<keyword evidence="2" id="KW-0285">Flavoprotein</keyword>
<evidence type="ECO:0000313" key="8">
    <source>
        <dbReference type="Proteomes" id="UP000272025"/>
    </source>
</evidence>
<dbReference type="Proteomes" id="UP000272025">
    <property type="component" value="Unassembled WGS sequence"/>
</dbReference>
<dbReference type="Gene3D" id="3.30.465.10">
    <property type="match status" value="1"/>
</dbReference>
<dbReference type="PROSITE" id="PS51387">
    <property type="entry name" value="FAD_PCMH"/>
    <property type="match status" value="1"/>
</dbReference>
<dbReference type="SUPFAM" id="SSF56176">
    <property type="entry name" value="FAD-binding/transporter-associated domain-like"/>
    <property type="match status" value="1"/>
</dbReference>
<gene>
    <name evidence="7" type="ORF">SODALDRAFT_322078</name>
</gene>
<reference evidence="7 8" key="1">
    <citation type="journal article" date="2018" name="Mol. Ecol.">
        <title>The obligate alkalophilic soda-lake fungus Sodiomyces alkalinus has shifted to a protein diet.</title>
        <authorList>
            <person name="Grum-Grzhimaylo A.A."/>
            <person name="Falkoski D.L."/>
            <person name="van den Heuvel J."/>
            <person name="Valero-Jimenez C.A."/>
            <person name="Min B."/>
            <person name="Choi I.G."/>
            <person name="Lipzen A."/>
            <person name="Daum C.G."/>
            <person name="Aanen D.K."/>
            <person name="Tsang A."/>
            <person name="Henrissat B."/>
            <person name="Bilanenko E.N."/>
            <person name="de Vries R.P."/>
            <person name="van Kan J.A.L."/>
            <person name="Grigoriev I.V."/>
            <person name="Debets A.J.M."/>
        </authorList>
    </citation>
    <scope>NUCLEOTIDE SEQUENCE [LARGE SCALE GENOMIC DNA]</scope>
    <source>
        <strain evidence="7 8">F11</strain>
    </source>
</reference>
<feature type="domain" description="FAD-binding PCMH-type" evidence="6">
    <location>
        <begin position="94"/>
        <end position="264"/>
    </location>
</feature>
<evidence type="ECO:0000256" key="4">
    <source>
        <dbReference type="ARBA" id="ARBA00023002"/>
    </source>
</evidence>
<dbReference type="STRING" id="1314773.A0A3N2Q206"/>
<name>A0A3N2Q206_SODAK</name>
<keyword evidence="5" id="KW-0732">Signal</keyword>
<dbReference type="InterPro" id="IPR036318">
    <property type="entry name" value="FAD-bd_PCMH-like_sf"/>
</dbReference>
<evidence type="ECO:0000256" key="3">
    <source>
        <dbReference type="ARBA" id="ARBA00022827"/>
    </source>
</evidence>
<dbReference type="GeneID" id="39578161"/>
<evidence type="ECO:0000256" key="2">
    <source>
        <dbReference type="ARBA" id="ARBA00022630"/>
    </source>
</evidence>
<dbReference type="OrthoDB" id="2151789at2759"/>
<dbReference type="GO" id="GO:0016491">
    <property type="term" value="F:oxidoreductase activity"/>
    <property type="evidence" value="ECO:0007669"/>
    <property type="project" value="UniProtKB-KW"/>
</dbReference>
<dbReference type="PANTHER" id="PTHR42973">
    <property type="entry name" value="BINDING OXIDOREDUCTASE, PUTATIVE (AFU_ORTHOLOGUE AFUA_1G17690)-RELATED"/>
    <property type="match status" value="1"/>
</dbReference>
<evidence type="ECO:0000259" key="6">
    <source>
        <dbReference type="PROSITE" id="PS51387"/>
    </source>
</evidence>
<dbReference type="PANTHER" id="PTHR42973:SF54">
    <property type="entry name" value="FAD-BINDING PCMH-TYPE DOMAIN-CONTAINING PROTEIN"/>
    <property type="match status" value="1"/>
</dbReference>
<dbReference type="EMBL" id="ML119052">
    <property type="protein sequence ID" value="ROT40790.1"/>
    <property type="molecule type" value="Genomic_DNA"/>
</dbReference>
<evidence type="ECO:0000256" key="1">
    <source>
        <dbReference type="ARBA" id="ARBA00005466"/>
    </source>
</evidence>
<dbReference type="Pfam" id="PF01565">
    <property type="entry name" value="FAD_binding_4"/>
    <property type="match status" value="1"/>
</dbReference>
<feature type="signal peptide" evidence="5">
    <location>
        <begin position="1"/>
        <end position="20"/>
    </location>
</feature>
<dbReference type="GO" id="GO:0071949">
    <property type="term" value="F:FAD binding"/>
    <property type="evidence" value="ECO:0007669"/>
    <property type="project" value="InterPro"/>
</dbReference>
<dbReference type="InterPro" id="IPR006094">
    <property type="entry name" value="Oxid_FAD_bind_N"/>
</dbReference>
<protein>
    <submittedName>
        <fullName evidence="7">Oxidase/Diels-Alderase</fullName>
    </submittedName>
</protein>
<proteinExistence type="inferred from homology"/>
<feature type="chain" id="PRO_5018078635" evidence="5">
    <location>
        <begin position="21"/>
        <end position="500"/>
    </location>
</feature>
<evidence type="ECO:0000313" key="7">
    <source>
        <dbReference type="EMBL" id="ROT40790.1"/>
    </source>
</evidence>